<feature type="compositionally biased region" description="Basic residues" evidence="1">
    <location>
        <begin position="176"/>
        <end position="188"/>
    </location>
</feature>
<feature type="region of interest" description="Disordered" evidence="1">
    <location>
        <begin position="167"/>
        <end position="188"/>
    </location>
</feature>
<organism evidence="2 3">
    <name type="scientific">Nocardia xishanensis</name>
    <dbReference type="NCBI Taxonomy" id="238964"/>
    <lineage>
        <taxon>Bacteria</taxon>
        <taxon>Bacillati</taxon>
        <taxon>Actinomycetota</taxon>
        <taxon>Actinomycetes</taxon>
        <taxon>Mycobacteriales</taxon>
        <taxon>Nocardiaceae</taxon>
        <taxon>Nocardia</taxon>
    </lineage>
</organism>
<proteinExistence type="predicted"/>
<name>A0ABW7WZB2_9NOCA</name>
<comment type="caution">
    <text evidence="2">The sequence shown here is derived from an EMBL/GenBank/DDBJ whole genome shotgun (WGS) entry which is preliminary data.</text>
</comment>
<dbReference type="EMBL" id="JBIRYO010000006">
    <property type="protein sequence ID" value="MFI2474179.1"/>
    <property type="molecule type" value="Genomic_DNA"/>
</dbReference>
<evidence type="ECO:0000313" key="2">
    <source>
        <dbReference type="EMBL" id="MFI2474179.1"/>
    </source>
</evidence>
<protein>
    <submittedName>
        <fullName evidence="2">Uncharacterized protein</fullName>
    </submittedName>
</protein>
<accession>A0ABW7WZB2</accession>
<sequence>MTDRATSIQLTKLAAALHVPIERIEYLGMLGGEHLAALQERVVSTLRSRYPAEYQRYSALGRRVPMRLAVPFATRVLPPRLLGRSIGGELLDRRTDKSLGVLSNIDPVVVADAAPYMNPAVVGRLAEIAAPELIRDVMTELLARKDFDTADLFVDFVTEFFMAAEQPAAESDTRQPRRSLLRRLGRRR</sequence>
<evidence type="ECO:0000313" key="3">
    <source>
        <dbReference type="Proteomes" id="UP001611415"/>
    </source>
</evidence>
<keyword evidence="3" id="KW-1185">Reference proteome</keyword>
<gene>
    <name evidence="2" type="ORF">ACH49W_12455</name>
</gene>
<dbReference type="RefSeq" id="WP_357401174.1">
    <property type="nucleotide sequence ID" value="NZ_JBEYCD010000002.1"/>
</dbReference>
<evidence type="ECO:0000256" key="1">
    <source>
        <dbReference type="SAM" id="MobiDB-lite"/>
    </source>
</evidence>
<reference evidence="2 3" key="1">
    <citation type="submission" date="2024-10" db="EMBL/GenBank/DDBJ databases">
        <title>The Natural Products Discovery Center: Release of the First 8490 Sequenced Strains for Exploring Actinobacteria Biosynthetic Diversity.</title>
        <authorList>
            <person name="Kalkreuter E."/>
            <person name="Kautsar S.A."/>
            <person name="Yang D."/>
            <person name="Bader C.D."/>
            <person name="Teijaro C.N."/>
            <person name="Fluegel L."/>
            <person name="Davis C.M."/>
            <person name="Simpson J.R."/>
            <person name="Lauterbach L."/>
            <person name="Steele A.D."/>
            <person name="Gui C."/>
            <person name="Meng S."/>
            <person name="Li G."/>
            <person name="Viehrig K."/>
            <person name="Ye F."/>
            <person name="Su P."/>
            <person name="Kiefer A.F."/>
            <person name="Nichols A."/>
            <person name="Cepeda A.J."/>
            <person name="Yan W."/>
            <person name="Fan B."/>
            <person name="Jiang Y."/>
            <person name="Adhikari A."/>
            <person name="Zheng C.-J."/>
            <person name="Schuster L."/>
            <person name="Cowan T.M."/>
            <person name="Smanski M.J."/>
            <person name="Chevrette M.G."/>
            <person name="De Carvalho L.P.S."/>
            <person name="Shen B."/>
        </authorList>
    </citation>
    <scope>NUCLEOTIDE SEQUENCE [LARGE SCALE GENOMIC DNA]</scope>
    <source>
        <strain evidence="2 3">NPDC019275</strain>
    </source>
</reference>
<dbReference type="Proteomes" id="UP001611415">
    <property type="component" value="Unassembled WGS sequence"/>
</dbReference>